<feature type="transmembrane region" description="Helical" evidence="1">
    <location>
        <begin position="198"/>
        <end position="219"/>
    </location>
</feature>
<keyword evidence="1" id="KW-1133">Transmembrane helix</keyword>
<dbReference type="AlphaFoldDB" id="A0A7W7RHY4"/>
<name>A0A7W7RHY4_9ACTN</name>
<feature type="transmembrane region" description="Helical" evidence="1">
    <location>
        <begin position="55"/>
        <end position="76"/>
    </location>
</feature>
<evidence type="ECO:0000313" key="3">
    <source>
        <dbReference type="Proteomes" id="UP000523007"/>
    </source>
</evidence>
<keyword evidence="1" id="KW-0812">Transmembrane</keyword>
<feature type="transmembrane region" description="Helical" evidence="1">
    <location>
        <begin position="250"/>
        <end position="267"/>
    </location>
</feature>
<feature type="transmembrane region" description="Helical" evidence="1">
    <location>
        <begin position="123"/>
        <end position="142"/>
    </location>
</feature>
<gene>
    <name evidence="2" type="ORF">F4561_003060</name>
</gene>
<comment type="caution">
    <text evidence="2">The sequence shown here is derived from an EMBL/GenBank/DDBJ whole genome shotgun (WGS) entry which is preliminary data.</text>
</comment>
<protein>
    <recommendedName>
        <fullName evidence="4">Membrane protein DUF2157</fullName>
    </recommendedName>
</protein>
<feature type="transmembrane region" description="Helical" evidence="1">
    <location>
        <begin position="274"/>
        <end position="294"/>
    </location>
</feature>
<dbReference type="RefSeq" id="WP_184579542.1">
    <property type="nucleotide sequence ID" value="NZ_JACHJT010000001.1"/>
</dbReference>
<feature type="transmembrane region" description="Helical" evidence="1">
    <location>
        <begin position="173"/>
        <end position="192"/>
    </location>
</feature>
<accession>A0A7W7RHY4</accession>
<reference evidence="2 3" key="1">
    <citation type="submission" date="2020-08" db="EMBL/GenBank/DDBJ databases">
        <title>Sequencing the genomes of 1000 actinobacteria strains.</title>
        <authorList>
            <person name="Klenk H.-P."/>
        </authorList>
    </citation>
    <scope>NUCLEOTIDE SEQUENCE [LARGE SCALE GENOMIC DNA]</scope>
    <source>
        <strain evidence="2 3">DSM 102030</strain>
    </source>
</reference>
<organism evidence="2 3">
    <name type="scientific">Lipingzhangella halophila</name>
    <dbReference type="NCBI Taxonomy" id="1783352"/>
    <lineage>
        <taxon>Bacteria</taxon>
        <taxon>Bacillati</taxon>
        <taxon>Actinomycetota</taxon>
        <taxon>Actinomycetes</taxon>
        <taxon>Streptosporangiales</taxon>
        <taxon>Nocardiopsidaceae</taxon>
        <taxon>Lipingzhangella</taxon>
    </lineage>
</organism>
<evidence type="ECO:0000256" key="1">
    <source>
        <dbReference type="SAM" id="Phobius"/>
    </source>
</evidence>
<dbReference type="Proteomes" id="UP000523007">
    <property type="component" value="Unassembled WGS sequence"/>
</dbReference>
<keyword evidence="3" id="KW-1185">Reference proteome</keyword>
<feature type="transmembrane region" description="Helical" evidence="1">
    <location>
        <begin position="82"/>
        <end position="103"/>
    </location>
</feature>
<feature type="transmembrane region" description="Helical" evidence="1">
    <location>
        <begin position="300"/>
        <end position="320"/>
    </location>
</feature>
<dbReference type="EMBL" id="JACHJT010000001">
    <property type="protein sequence ID" value="MBB4932240.1"/>
    <property type="molecule type" value="Genomic_DNA"/>
</dbReference>
<proteinExistence type="predicted"/>
<evidence type="ECO:0000313" key="2">
    <source>
        <dbReference type="EMBL" id="MBB4932240.1"/>
    </source>
</evidence>
<sequence>MGESHAPDGLGGSARDRALRGLVDQGVLTTEQAAAVHNALAEAEPGRTGLRWAEITGYVGAGLVLVGAFVLATATWDDLSRAWQVAVLAVVTAALLAGGVGVAGGPRALGGRSHRVPTVRRRITGALLALAAATSALGINVLTEEDTMLAGGAAGLVVAVAGYVVLPSAVGVVACWAMSVLLVGSVVDVLRGDAYDQALAGALAFLALGVLWGALAGLGALDHRRLGLGLGAGIALAGVQHQLVGFGETVFAYVLTLLVAALLLVYYQWERAGVLLVFGILAITIAVPEMVWDLTDGEVGAAAVLLIAGAVLLGASWAGIRMHQARQPDG</sequence>
<keyword evidence="1" id="KW-0472">Membrane</keyword>
<evidence type="ECO:0008006" key="4">
    <source>
        <dbReference type="Google" id="ProtNLM"/>
    </source>
</evidence>